<accession>A0A8J4A156</accession>
<dbReference type="RefSeq" id="WP_203933734.1">
    <property type="nucleotide sequence ID" value="NZ_BOPH01000126.1"/>
</dbReference>
<gene>
    <name evidence="1" type="ORF">Voc01_088360</name>
</gene>
<dbReference type="InterPro" id="IPR011989">
    <property type="entry name" value="ARM-like"/>
</dbReference>
<keyword evidence="2" id="KW-1185">Reference proteome</keyword>
<dbReference type="InterPro" id="IPR000225">
    <property type="entry name" value="Armadillo"/>
</dbReference>
<reference evidence="1" key="1">
    <citation type="submission" date="2021-01" db="EMBL/GenBank/DDBJ databases">
        <title>Whole genome shotgun sequence of Virgisporangium ochraceum NBRC 16418.</title>
        <authorList>
            <person name="Komaki H."/>
            <person name="Tamura T."/>
        </authorList>
    </citation>
    <scope>NUCLEOTIDE SEQUENCE</scope>
    <source>
        <strain evidence="1">NBRC 16418</strain>
    </source>
</reference>
<dbReference type="EMBL" id="BOPH01000126">
    <property type="protein sequence ID" value="GIJ73919.1"/>
    <property type="molecule type" value="Genomic_DNA"/>
</dbReference>
<evidence type="ECO:0008006" key="3">
    <source>
        <dbReference type="Google" id="ProtNLM"/>
    </source>
</evidence>
<dbReference type="Gene3D" id="1.25.10.10">
    <property type="entry name" value="Leucine-rich Repeat Variant"/>
    <property type="match status" value="2"/>
</dbReference>
<organism evidence="1 2">
    <name type="scientific">Virgisporangium ochraceum</name>
    <dbReference type="NCBI Taxonomy" id="65505"/>
    <lineage>
        <taxon>Bacteria</taxon>
        <taxon>Bacillati</taxon>
        <taxon>Actinomycetota</taxon>
        <taxon>Actinomycetes</taxon>
        <taxon>Micromonosporales</taxon>
        <taxon>Micromonosporaceae</taxon>
        <taxon>Virgisporangium</taxon>
    </lineage>
</organism>
<dbReference type="InterPro" id="IPR016024">
    <property type="entry name" value="ARM-type_fold"/>
</dbReference>
<protein>
    <recommendedName>
        <fullName evidence="3">PBS lyase HEAT domain protein repeat-containing protein</fullName>
    </recommendedName>
</protein>
<dbReference type="AlphaFoldDB" id="A0A8J4A156"/>
<evidence type="ECO:0000313" key="1">
    <source>
        <dbReference type="EMBL" id="GIJ73919.1"/>
    </source>
</evidence>
<dbReference type="SUPFAM" id="SSF48371">
    <property type="entry name" value="ARM repeat"/>
    <property type="match status" value="2"/>
</dbReference>
<dbReference type="Proteomes" id="UP000635606">
    <property type="component" value="Unassembled WGS sequence"/>
</dbReference>
<evidence type="ECO:0000313" key="2">
    <source>
        <dbReference type="Proteomes" id="UP000635606"/>
    </source>
</evidence>
<comment type="caution">
    <text evidence="1">The sequence shown here is derived from an EMBL/GenBank/DDBJ whole genome shotgun (WGS) entry which is preliminary data.</text>
</comment>
<proteinExistence type="predicted"/>
<dbReference type="Pfam" id="PF00514">
    <property type="entry name" value="Arm"/>
    <property type="match status" value="1"/>
</dbReference>
<sequence length="636" mass="67069">MPWARLWHHYGRASDVPGLLRGCAGPDGERALDDLDNVLFHQGGWICPAASAALPYLLDLAHEPDMPVRLGVVRLVGRLVREAARVDPRFLDPDWPDALAGAVPRLLALLRDPDPRIRREATWVAGSGCLPFSDTVDALWERWSAERDGVTRWDLVLAFGGVAAARPDVPDAAGIRAELRRLLHDDDLQLRLAAVHALAAHEPDVAVAEVATAVRAVRHTDSAGWADSAWHGDHPRAIVHTTAELYRHDPTAAAAFTVGVGGGRGDDRTAAALDIAGSLLEEWRTVTPALLPLLEQGLGHRDAGIRFRAAHLVGCLGQDAAGLRESVAALVTDAAAGDEAVWALARLGDPRCVPGLVDRLTGPVRGFAESAAYFGRMPAFAFLPPGIEETLVPLRRHADVLVPLVAARLATVADDAGPASFAWMFRTLHAWGAASAPAAPALAALLRHPTAAPFAALALGGIGPVAATGAGPLLHLADDHPDAAWAYHRLGGDPALAVARLVAHTTGTWSLPALRHLADLGPVAVTAVDHLRALTSADDWTRVEAAHALWRVTGDATAAVPVLMAVAAPLADGDRLPVRRAALCHLSEHSDAAGAAGTIAAAVLADPRRLGWSGGWRAFVEDEETRAAAARIIRPR</sequence>
<name>A0A8J4A156_9ACTN</name>